<dbReference type="KEGG" id="sari:H5J25_02345"/>
<evidence type="ECO:0000256" key="7">
    <source>
        <dbReference type="ARBA" id="ARBA00023027"/>
    </source>
</evidence>
<organism evidence="9 10">
    <name type="scientific">Sphingomonas aliaeris</name>
    <dbReference type="NCBI Taxonomy" id="2759526"/>
    <lineage>
        <taxon>Bacteria</taxon>
        <taxon>Pseudomonadati</taxon>
        <taxon>Pseudomonadota</taxon>
        <taxon>Alphaproteobacteria</taxon>
        <taxon>Sphingomonadales</taxon>
        <taxon>Sphingomonadaceae</taxon>
        <taxon>Sphingomonas</taxon>
    </lineage>
</organism>
<dbReference type="Proteomes" id="UP000595894">
    <property type="component" value="Chromosome"/>
</dbReference>
<evidence type="ECO:0000313" key="10">
    <source>
        <dbReference type="Proteomes" id="UP000595894"/>
    </source>
</evidence>
<dbReference type="GO" id="GO:0051213">
    <property type="term" value="F:dioxygenase activity"/>
    <property type="evidence" value="ECO:0007669"/>
    <property type="project" value="UniProtKB-KW"/>
</dbReference>
<dbReference type="CDD" id="cd08882">
    <property type="entry name" value="RHO_alpha_C_MupW-like"/>
    <property type="match status" value="1"/>
</dbReference>
<dbReference type="PANTHER" id="PTHR43756:SF5">
    <property type="entry name" value="CHOLINE MONOOXYGENASE, CHLOROPLASTIC"/>
    <property type="match status" value="1"/>
</dbReference>
<keyword evidence="10" id="KW-1185">Reference proteome</keyword>
<dbReference type="Pfam" id="PF00355">
    <property type="entry name" value="Rieske"/>
    <property type="match status" value="1"/>
</dbReference>
<evidence type="ECO:0000256" key="1">
    <source>
        <dbReference type="ARBA" id="ARBA00001962"/>
    </source>
</evidence>
<keyword evidence="4" id="KW-0560">Oxidoreductase</keyword>
<keyword evidence="7" id="KW-0520">NAD</keyword>
<evidence type="ECO:0000256" key="5">
    <source>
        <dbReference type="ARBA" id="ARBA00023004"/>
    </source>
</evidence>
<evidence type="ECO:0000256" key="3">
    <source>
        <dbReference type="ARBA" id="ARBA00022723"/>
    </source>
</evidence>
<evidence type="ECO:0000256" key="6">
    <source>
        <dbReference type="ARBA" id="ARBA00023014"/>
    </source>
</evidence>
<proteinExistence type="predicted"/>
<dbReference type="Pfam" id="PF00848">
    <property type="entry name" value="Ring_hydroxyl_A"/>
    <property type="match status" value="1"/>
</dbReference>
<keyword evidence="9" id="KW-0223">Dioxygenase</keyword>
<sequence length="465" mass="52228">MKIDVTAIQKGAVTSVSPLYSDLLKTDTRVPHPAFAATGEFIVDGGPVPRSRYIDRAFAKLEMDHLWMKTWQVVGREEDIPEIGDRFVYNVGNKSFIIVRTAENSVKALYNSCLHRGTRLCAGEGAGPVIRCPFHGWTWNADGSIKELPGRWDFPEVTDEKFRLPEAQCAVWGGNIFINPDLNAGPLEPALGILVDHFKDYEFADRWTAVHVRKKVRGNWKLAAEAFLEGWHLSETHSQAQSFNGDSNSQYDIWEDDDAQISRSITPSGVPSPELGEDASVRQAVIDLIHAVTPPGMELPNFEQVETIDRAYGAEHRRRVLNAMTGRDSSDASDAWMLDAAQYYMFPNFFPWLGEGAPLWYQFMPYGDDPAECIFEVRFLLPMPANGERPPKSPVVEIDFDETFRSQNAGFGLFDEVFDQDMSNVPLIQKGCETGSPDSKYVYFGTYQECRLKALHARLAKMVGV</sequence>
<dbReference type="InterPro" id="IPR001663">
    <property type="entry name" value="Rng_hydr_dOase-A"/>
</dbReference>
<accession>A0A974NVN5</accession>
<dbReference type="Gene3D" id="3.90.380.10">
    <property type="entry name" value="Naphthalene 1,2-dioxygenase Alpha Subunit, Chain A, domain 1"/>
    <property type="match status" value="1"/>
</dbReference>
<evidence type="ECO:0000256" key="2">
    <source>
        <dbReference type="ARBA" id="ARBA00022714"/>
    </source>
</evidence>
<dbReference type="PANTHER" id="PTHR43756">
    <property type="entry name" value="CHOLINE MONOOXYGENASE, CHLOROPLASTIC"/>
    <property type="match status" value="1"/>
</dbReference>
<dbReference type="AlphaFoldDB" id="A0A974NVN5"/>
<gene>
    <name evidence="9" type="ORF">H5J25_02345</name>
</gene>
<evidence type="ECO:0000259" key="8">
    <source>
        <dbReference type="PROSITE" id="PS51296"/>
    </source>
</evidence>
<dbReference type="InterPro" id="IPR015879">
    <property type="entry name" value="Ring_hydroxy_dOase_asu_C_dom"/>
</dbReference>
<comment type="cofactor">
    <cofactor evidence="1">
        <name>Fe cation</name>
        <dbReference type="ChEBI" id="CHEBI:24875"/>
    </cofactor>
</comment>
<keyword evidence="3" id="KW-0479">Metal-binding</keyword>
<dbReference type="InterPro" id="IPR017941">
    <property type="entry name" value="Rieske_2Fe-2S"/>
</dbReference>
<dbReference type="GO" id="GO:0005506">
    <property type="term" value="F:iron ion binding"/>
    <property type="evidence" value="ECO:0007669"/>
    <property type="project" value="InterPro"/>
</dbReference>
<dbReference type="PROSITE" id="PS51296">
    <property type="entry name" value="RIESKE"/>
    <property type="match status" value="1"/>
</dbReference>
<dbReference type="SUPFAM" id="SSF55961">
    <property type="entry name" value="Bet v1-like"/>
    <property type="match status" value="1"/>
</dbReference>
<dbReference type="PRINTS" id="PR00090">
    <property type="entry name" value="RNGDIOXGNASE"/>
</dbReference>
<feature type="domain" description="Rieske" evidence="8">
    <location>
        <begin position="71"/>
        <end position="178"/>
    </location>
</feature>
<dbReference type="InterPro" id="IPR036922">
    <property type="entry name" value="Rieske_2Fe-2S_sf"/>
</dbReference>
<protein>
    <submittedName>
        <fullName evidence="9">Aromatic ring-hydroxylating dioxygenase subunit alpha</fullName>
    </submittedName>
</protein>
<evidence type="ECO:0000313" key="9">
    <source>
        <dbReference type="EMBL" id="QQV77662.1"/>
    </source>
</evidence>
<dbReference type="InterPro" id="IPR015881">
    <property type="entry name" value="ARHD_Rieske_2Fe_2S"/>
</dbReference>
<dbReference type="EMBL" id="CP061035">
    <property type="protein sequence ID" value="QQV77662.1"/>
    <property type="molecule type" value="Genomic_DNA"/>
</dbReference>
<dbReference type="GO" id="GO:0051537">
    <property type="term" value="F:2 iron, 2 sulfur cluster binding"/>
    <property type="evidence" value="ECO:0007669"/>
    <property type="project" value="UniProtKB-KW"/>
</dbReference>
<dbReference type="CDD" id="cd03469">
    <property type="entry name" value="Rieske_RO_Alpha_N"/>
    <property type="match status" value="1"/>
</dbReference>
<keyword evidence="6" id="KW-0411">Iron-sulfur</keyword>
<keyword evidence="5" id="KW-0408">Iron</keyword>
<dbReference type="PROSITE" id="PS00570">
    <property type="entry name" value="RING_HYDROXYL_ALPHA"/>
    <property type="match status" value="1"/>
</dbReference>
<dbReference type="Gene3D" id="2.102.10.10">
    <property type="entry name" value="Rieske [2Fe-2S] iron-sulphur domain"/>
    <property type="match status" value="1"/>
</dbReference>
<keyword evidence="2" id="KW-0001">2Fe-2S</keyword>
<name>A0A974NVN5_9SPHN</name>
<reference evidence="10" key="1">
    <citation type="submission" date="2020-09" db="EMBL/GenBank/DDBJ databases">
        <title>Sphingomonas sp., a new species isolated from pork steak.</title>
        <authorList>
            <person name="Heidler von Heilborn D."/>
        </authorList>
    </citation>
    <scope>NUCLEOTIDE SEQUENCE [LARGE SCALE GENOMIC DNA]</scope>
</reference>
<dbReference type="RefSeq" id="WP_202094384.1">
    <property type="nucleotide sequence ID" value="NZ_CP061035.1"/>
</dbReference>
<dbReference type="SUPFAM" id="SSF50022">
    <property type="entry name" value="ISP domain"/>
    <property type="match status" value="1"/>
</dbReference>
<evidence type="ECO:0000256" key="4">
    <source>
        <dbReference type="ARBA" id="ARBA00023002"/>
    </source>
</evidence>